<dbReference type="EMBL" id="JBDIZK010000004">
    <property type="protein sequence ID" value="MEN3747304.1"/>
    <property type="molecule type" value="Genomic_DNA"/>
</dbReference>
<dbReference type="Proteomes" id="UP001427805">
    <property type="component" value="Unassembled WGS sequence"/>
</dbReference>
<keyword evidence="4" id="KW-1185">Reference proteome</keyword>
<name>A0ABV0B6U0_9SPHN</name>
<evidence type="ECO:0000259" key="2">
    <source>
        <dbReference type="Pfam" id="PF08327"/>
    </source>
</evidence>
<gene>
    <name evidence="3" type="ORF">TPR58_08995</name>
</gene>
<comment type="caution">
    <text evidence="3">The sequence shown here is derived from an EMBL/GenBank/DDBJ whole genome shotgun (WGS) entry which is preliminary data.</text>
</comment>
<feature type="domain" description="Activator of Hsp90 ATPase homologue 1/2-like C-terminal" evidence="2">
    <location>
        <begin position="19"/>
        <end position="150"/>
    </location>
</feature>
<evidence type="ECO:0000256" key="1">
    <source>
        <dbReference type="ARBA" id="ARBA00006817"/>
    </source>
</evidence>
<comment type="similarity">
    <text evidence="1">Belongs to the AHA1 family.</text>
</comment>
<dbReference type="Gene3D" id="3.30.530.20">
    <property type="match status" value="1"/>
</dbReference>
<organism evidence="3 4">
    <name type="scientific">Sphingomonas rustica</name>
    <dbReference type="NCBI Taxonomy" id="3103142"/>
    <lineage>
        <taxon>Bacteria</taxon>
        <taxon>Pseudomonadati</taxon>
        <taxon>Pseudomonadota</taxon>
        <taxon>Alphaproteobacteria</taxon>
        <taxon>Sphingomonadales</taxon>
        <taxon>Sphingomonadaceae</taxon>
        <taxon>Sphingomonas</taxon>
    </lineage>
</organism>
<dbReference type="SUPFAM" id="SSF55961">
    <property type="entry name" value="Bet v1-like"/>
    <property type="match status" value="1"/>
</dbReference>
<evidence type="ECO:0000313" key="4">
    <source>
        <dbReference type="Proteomes" id="UP001427805"/>
    </source>
</evidence>
<dbReference type="Pfam" id="PF08327">
    <property type="entry name" value="AHSA1"/>
    <property type="match status" value="1"/>
</dbReference>
<evidence type="ECO:0000313" key="3">
    <source>
        <dbReference type="EMBL" id="MEN3747304.1"/>
    </source>
</evidence>
<proteinExistence type="inferred from homology"/>
<dbReference type="InterPro" id="IPR013538">
    <property type="entry name" value="ASHA1/2-like_C"/>
</dbReference>
<sequence length="174" mass="18796">MIDVERLGPDTIRMVRILDAPVETVWRYLTESDLRALWFAGGEMELCEGGAATLVFDHDALSADDVPYPEKYAAHQGATGRERITEVAAPRRLAFTWDGGREGVASFELADAGEGRTRLTLVHSGISGPAPMANFGGGWHSHLAVLQSRLAGRPVRDFWALHAQSEAAVAAALT</sequence>
<dbReference type="RefSeq" id="WP_346246296.1">
    <property type="nucleotide sequence ID" value="NZ_JBDIZK010000004.1"/>
</dbReference>
<dbReference type="InterPro" id="IPR023393">
    <property type="entry name" value="START-like_dom_sf"/>
</dbReference>
<protein>
    <submittedName>
        <fullName evidence="3">SRPBCC family protein</fullName>
    </submittedName>
</protein>
<reference evidence="3 4" key="1">
    <citation type="submission" date="2024-05" db="EMBL/GenBank/DDBJ databases">
        <title>Sphingomonas sp. HF-S3 16S ribosomal RNA gene Genome sequencing and assembly.</title>
        <authorList>
            <person name="Lee H."/>
        </authorList>
    </citation>
    <scope>NUCLEOTIDE SEQUENCE [LARGE SCALE GENOMIC DNA]</scope>
    <source>
        <strain evidence="3 4">HF-S3</strain>
    </source>
</reference>
<dbReference type="CDD" id="cd08899">
    <property type="entry name" value="SRPBCC_CalC_Aha1-like_6"/>
    <property type="match status" value="1"/>
</dbReference>
<accession>A0ABV0B6U0</accession>